<feature type="region of interest" description="Disordered" evidence="2">
    <location>
        <begin position="97"/>
        <end position="189"/>
    </location>
</feature>
<evidence type="ECO:0000256" key="2">
    <source>
        <dbReference type="SAM" id="MobiDB-lite"/>
    </source>
</evidence>
<organism evidence="4 5">
    <name type="scientific">Pyronema omphalodes (strain CBS 100304)</name>
    <name type="common">Pyronema confluens</name>
    <dbReference type="NCBI Taxonomy" id="1076935"/>
    <lineage>
        <taxon>Eukaryota</taxon>
        <taxon>Fungi</taxon>
        <taxon>Dikarya</taxon>
        <taxon>Ascomycota</taxon>
        <taxon>Pezizomycotina</taxon>
        <taxon>Pezizomycetes</taxon>
        <taxon>Pezizales</taxon>
        <taxon>Pyronemataceae</taxon>
        <taxon>Pyronema</taxon>
    </lineage>
</organism>
<protein>
    <submittedName>
        <fullName evidence="4">Similar to Uncharacterized RNA-binding protein C126.11c acc. no. O94403</fullName>
    </submittedName>
</protein>
<keyword evidence="5" id="KW-1185">Reference proteome</keyword>
<feature type="region of interest" description="Disordered" evidence="2">
    <location>
        <begin position="292"/>
        <end position="324"/>
    </location>
</feature>
<proteinExistence type="predicted"/>
<dbReference type="OrthoDB" id="5374349at2759"/>
<feature type="compositionally biased region" description="Low complexity" evidence="2">
    <location>
        <begin position="145"/>
        <end position="185"/>
    </location>
</feature>
<dbReference type="OMA" id="NSKMNIR"/>
<dbReference type="InterPro" id="IPR012677">
    <property type="entry name" value="Nucleotide-bd_a/b_plait_sf"/>
</dbReference>
<feature type="compositionally biased region" description="Low complexity" evidence="2">
    <location>
        <begin position="43"/>
        <end position="61"/>
    </location>
</feature>
<dbReference type="EMBL" id="HF935585">
    <property type="protein sequence ID" value="CCX31326.1"/>
    <property type="molecule type" value="Genomic_DNA"/>
</dbReference>
<accession>U4LU40</accession>
<dbReference type="CDD" id="cd00590">
    <property type="entry name" value="RRM_SF"/>
    <property type="match status" value="1"/>
</dbReference>
<dbReference type="Gene3D" id="3.30.70.330">
    <property type="match status" value="1"/>
</dbReference>
<feature type="compositionally biased region" description="Basic and acidic residues" evidence="2">
    <location>
        <begin position="299"/>
        <end position="314"/>
    </location>
</feature>
<reference evidence="4 5" key="1">
    <citation type="journal article" date="2013" name="PLoS Genet.">
        <title>The genome and development-dependent transcriptomes of Pyronema confluens: a window into fungal evolution.</title>
        <authorList>
            <person name="Traeger S."/>
            <person name="Altegoer F."/>
            <person name="Freitag M."/>
            <person name="Gabaldon T."/>
            <person name="Kempken F."/>
            <person name="Kumar A."/>
            <person name="Marcet-Houben M."/>
            <person name="Poggeler S."/>
            <person name="Stajich J.E."/>
            <person name="Nowrousian M."/>
        </authorList>
    </citation>
    <scope>NUCLEOTIDE SEQUENCE [LARGE SCALE GENOMIC DNA]</scope>
    <source>
        <strain evidence="5">CBS 100304</strain>
        <tissue evidence="4">Vegetative mycelium</tissue>
    </source>
</reference>
<dbReference type="AlphaFoldDB" id="U4LU40"/>
<evidence type="ECO:0000313" key="4">
    <source>
        <dbReference type="EMBL" id="CCX31326.1"/>
    </source>
</evidence>
<evidence type="ECO:0000256" key="1">
    <source>
        <dbReference type="PROSITE-ProRule" id="PRU00176"/>
    </source>
</evidence>
<gene>
    <name evidence="4" type="ORF">PCON_10609</name>
</gene>
<keyword evidence="1" id="KW-0694">RNA-binding</keyword>
<dbReference type="PROSITE" id="PS50102">
    <property type="entry name" value="RRM"/>
    <property type="match status" value="1"/>
</dbReference>
<feature type="compositionally biased region" description="Polar residues" evidence="2">
    <location>
        <begin position="64"/>
        <end position="78"/>
    </location>
</feature>
<dbReference type="GO" id="GO:0003723">
    <property type="term" value="F:RNA binding"/>
    <property type="evidence" value="ECO:0007669"/>
    <property type="project" value="UniProtKB-UniRule"/>
</dbReference>
<dbReference type="Proteomes" id="UP000018144">
    <property type="component" value="Unassembled WGS sequence"/>
</dbReference>
<dbReference type="STRING" id="1076935.U4LU40"/>
<dbReference type="eggNOG" id="ENOG502SBWH">
    <property type="taxonomic scope" value="Eukaryota"/>
</dbReference>
<feature type="region of interest" description="Disordered" evidence="2">
    <location>
        <begin position="30"/>
        <end position="78"/>
    </location>
</feature>
<feature type="compositionally biased region" description="Low complexity" evidence="2">
    <location>
        <begin position="106"/>
        <end position="115"/>
    </location>
</feature>
<evidence type="ECO:0000259" key="3">
    <source>
        <dbReference type="PROSITE" id="PS50102"/>
    </source>
</evidence>
<dbReference type="SUPFAM" id="SSF54928">
    <property type="entry name" value="RNA-binding domain, RBD"/>
    <property type="match status" value="1"/>
</dbReference>
<sequence>MPRNPNLTLDQFLDEKRRAEASKTASAILGKARFGASGKGAITPTRNTTPASRSPTSATKSRIQKSTSIPGLPVSQQTARSLAGNKLFTALHPDAVRVVPSPPAGPSVSSTPSGPKHGNGGRLSRPGSKRPSPVRAMGGNGGNNGRSNQNQNNGGQQANRGNNSQNNNQSNNGQNNNQSNGAQNSKMNIRGSAPANQMTIKGAAGPAVLQASNFAPGTTAEDIRHHMSTFGNVKSCLVLTAYPTVIAEIVFETMQQGKDVVERFNGVWADGRMLSVTFKTTPPIANLSHLTNPQPIPDPFKEREEADRRRREQNIHYQDGTYGVQAPPIYSDDLLRKGRGRFNMLQ</sequence>
<name>U4LU40_PYROM</name>
<dbReference type="InterPro" id="IPR000504">
    <property type="entry name" value="RRM_dom"/>
</dbReference>
<dbReference type="InterPro" id="IPR035979">
    <property type="entry name" value="RBD_domain_sf"/>
</dbReference>
<dbReference type="SMART" id="SM00360">
    <property type="entry name" value="RRM"/>
    <property type="match status" value="1"/>
</dbReference>
<evidence type="ECO:0000313" key="5">
    <source>
        <dbReference type="Proteomes" id="UP000018144"/>
    </source>
</evidence>
<feature type="domain" description="RRM" evidence="3">
    <location>
        <begin position="207"/>
        <end position="281"/>
    </location>
</feature>